<organism evidence="3 4">
    <name type="scientific">Edaphosphingomonas fennica</name>
    <dbReference type="NCBI Taxonomy" id="114404"/>
    <lineage>
        <taxon>Bacteria</taxon>
        <taxon>Pseudomonadati</taxon>
        <taxon>Pseudomonadota</taxon>
        <taxon>Alphaproteobacteria</taxon>
        <taxon>Sphingomonadales</taxon>
        <taxon>Rhizorhabdaceae</taxon>
        <taxon>Edaphosphingomonas</taxon>
    </lineage>
</organism>
<evidence type="ECO:0000313" key="3">
    <source>
        <dbReference type="EMBL" id="PTD27690.1"/>
    </source>
</evidence>
<dbReference type="EMBL" id="PHHF01000004">
    <property type="protein sequence ID" value="PTD27690.1"/>
    <property type="molecule type" value="Genomic_DNA"/>
</dbReference>
<dbReference type="Proteomes" id="UP000241206">
    <property type="component" value="Unassembled WGS sequence"/>
</dbReference>
<dbReference type="Gene3D" id="3.90.1530.30">
    <property type="match status" value="1"/>
</dbReference>
<comment type="caution">
    <text evidence="3">The sequence shown here is derived from an EMBL/GenBank/DDBJ whole genome shotgun (WGS) entry which is preliminary data.</text>
</comment>
<dbReference type="GO" id="GO:0005694">
    <property type="term" value="C:chromosome"/>
    <property type="evidence" value="ECO:0007669"/>
    <property type="project" value="TreeGrafter"/>
</dbReference>
<dbReference type="GO" id="GO:0007059">
    <property type="term" value="P:chromosome segregation"/>
    <property type="evidence" value="ECO:0007669"/>
    <property type="project" value="TreeGrafter"/>
</dbReference>
<feature type="domain" description="ParB-like N-terminal" evidence="2">
    <location>
        <begin position="4"/>
        <end position="104"/>
    </location>
</feature>
<dbReference type="RefSeq" id="WP_107393678.1">
    <property type="nucleotide sequence ID" value="NZ_PHHF01000004.1"/>
</dbReference>
<accession>A0A2T4I816</accession>
<gene>
    <name evidence="3" type="ORF">CV103_01080</name>
</gene>
<dbReference type="InterPro" id="IPR003115">
    <property type="entry name" value="ParB_N"/>
</dbReference>
<dbReference type="SUPFAM" id="SSF110849">
    <property type="entry name" value="ParB/Sulfiredoxin"/>
    <property type="match status" value="1"/>
</dbReference>
<proteinExistence type="inferred from homology"/>
<dbReference type="Gene3D" id="1.10.10.2830">
    <property type="match status" value="1"/>
</dbReference>
<dbReference type="SMART" id="SM00470">
    <property type="entry name" value="ParB"/>
    <property type="match status" value="1"/>
</dbReference>
<dbReference type="GO" id="GO:0003677">
    <property type="term" value="F:DNA binding"/>
    <property type="evidence" value="ECO:0007669"/>
    <property type="project" value="InterPro"/>
</dbReference>
<dbReference type="InterPro" id="IPR036086">
    <property type="entry name" value="ParB/Sulfiredoxin_sf"/>
</dbReference>
<dbReference type="InterPro" id="IPR004437">
    <property type="entry name" value="ParB/RepB/Spo0J"/>
</dbReference>
<dbReference type="AlphaFoldDB" id="A0A2T4I816"/>
<evidence type="ECO:0000313" key="4">
    <source>
        <dbReference type="Proteomes" id="UP000241206"/>
    </source>
</evidence>
<protein>
    <submittedName>
        <fullName evidence="3">Chromosome partitioning protein ParB</fullName>
    </submittedName>
</protein>
<dbReference type="PANTHER" id="PTHR33375:SF7">
    <property type="entry name" value="CHROMOSOME 2-PARTITIONING PROTEIN PARB-RELATED"/>
    <property type="match status" value="1"/>
</dbReference>
<comment type="similarity">
    <text evidence="1">Belongs to the ParB family.</text>
</comment>
<dbReference type="Pfam" id="PF02195">
    <property type="entry name" value="ParB_N"/>
    <property type="match status" value="1"/>
</dbReference>
<name>A0A2T4I816_9SPHN</name>
<evidence type="ECO:0000259" key="2">
    <source>
        <dbReference type="SMART" id="SM00470"/>
    </source>
</evidence>
<reference evidence="3 4" key="1">
    <citation type="submission" date="2017-11" db="EMBL/GenBank/DDBJ databases">
        <title>Sphingomonas oleivorans sp. nov., isolated from oil-contaminated soil.</title>
        <authorList>
            <person name="Wang L."/>
            <person name="Chen L."/>
        </authorList>
    </citation>
    <scope>NUCLEOTIDE SEQUENCE [LARGE SCALE GENOMIC DNA]</scope>
    <source>
        <strain evidence="3 4">K101</strain>
    </source>
</reference>
<keyword evidence="4" id="KW-1185">Reference proteome</keyword>
<sequence length="599" mass="66185">MQLANIDAGKLFVSKTNMRHGEKNPDVSDILPSIRARGVIVPLVVRPGELEDRPEMFGIVAGRRRHHANGIALSEGIDHGPVPCAIMEDGDDAAALEASLIENIQRLDPDEVTQWETFTRLIQKEKRSVEQIGQTFGLTELYIRRILALGNLSPRIRGLYRKGEIDTRTIRHLTLASKAQQKDWLALLDDPDQYAPTGDRLKAWLLGGESISVKAAIFPLGDYGGRIVGDLFEQDGFFADAEQFWIAQNEAIAAKRDALIEAGWAEVEIMEPGSYFYSYEHEKMPKAKGGKVYISIRHNGEVEVHEGWLSGKDARKARAAEAKAGTTEADRQAARNARAETTSALQTYIDLHRHAATRAVLADYPAVALRLMLAHAITSPAHWTVRVEPQTARNDAITESVETSTAETRFDEKRRTALALLGFDADEPTVTGGYGDKDGAATIFARLLTLSDADVMAIIAIVMGETMEAGSAVVEAVGSYLAVDMASLWTADDAFFDLVRDRQMVNAMLRDVGGKKVADGNITEKVKTQKAIIRDHLTGENQRPKVDGWVPKWLRFPAASYSARPFVTLSRWKSVERSFRNVPQPFEIEQPDPYAIAAE</sequence>
<dbReference type="InterPro" id="IPR050336">
    <property type="entry name" value="Chromosome_partition/occlusion"/>
</dbReference>
<dbReference type="SUPFAM" id="SSF109709">
    <property type="entry name" value="KorB DNA-binding domain-like"/>
    <property type="match status" value="1"/>
</dbReference>
<evidence type="ECO:0000256" key="1">
    <source>
        <dbReference type="ARBA" id="ARBA00006295"/>
    </source>
</evidence>
<dbReference type="PANTHER" id="PTHR33375">
    <property type="entry name" value="CHROMOSOME-PARTITIONING PROTEIN PARB-RELATED"/>
    <property type="match status" value="1"/>
</dbReference>
<dbReference type="NCBIfam" id="TIGR00180">
    <property type="entry name" value="parB_part"/>
    <property type="match status" value="1"/>
</dbReference>